<dbReference type="AlphaFoldDB" id="A0A1X1YXX1"/>
<keyword evidence="4" id="KW-1185">Reference proteome</keyword>
<dbReference type="PANTHER" id="PTHR35335:SF1">
    <property type="entry name" value="UPF0716 PROTEIN FXSA"/>
    <property type="match status" value="1"/>
</dbReference>
<dbReference type="GO" id="GO:0016020">
    <property type="term" value="C:membrane"/>
    <property type="evidence" value="ECO:0007669"/>
    <property type="project" value="InterPro"/>
</dbReference>
<dbReference type="KEGG" id="mlj:MLAC_20440"/>
<evidence type="ECO:0000256" key="1">
    <source>
        <dbReference type="SAM" id="MobiDB-lite"/>
    </source>
</evidence>
<dbReference type="PANTHER" id="PTHR35335">
    <property type="entry name" value="UPF0716 PROTEIN FXSA"/>
    <property type="match status" value="1"/>
</dbReference>
<name>A0A1X1YXX1_9MYCO</name>
<keyword evidence="2" id="KW-0812">Transmembrane</keyword>
<organism evidence="3 4">
    <name type="scientific">Mycobacterium lacus</name>
    <dbReference type="NCBI Taxonomy" id="169765"/>
    <lineage>
        <taxon>Bacteria</taxon>
        <taxon>Bacillati</taxon>
        <taxon>Actinomycetota</taxon>
        <taxon>Actinomycetes</taxon>
        <taxon>Mycobacteriales</taxon>
        <taxon>Mycobacteriaceae</taxon>
        <taxon>Mycobacterium</taxon>
    </lineage>
</organism>
<dbReference type="Proteomes" id="UP000466396">
    <property type="component" value="Chromosome"/>
</dbReference>
<sequence>MVSRLLLLYAVVELAVVFALASTIGFGWTLLVLLATFVLGFGLLAPLGGWQLGRQLAQLRSGLTEPHSALSDGALVTIASGLVLVPGLVTTGLGLLLLVPPIRAAARPGLTSLAVRGFLRRVPLTADAAAGVAGAWNLRNTGDGRDFIDGEVIDVIDVEPPVLPQRATGDEPPAPPASSV</sequence>
<dbReference type="InterPro" id="IPR007313">
    <property type="entry name" value="FxsA"/>
</dbReference>
<keyword evidence="2" id="KW-1133">Transmembrane helix</keyword>
<dbReference type="Pfam" id="PF04186">
    <property type="entry name" value="FxsA"/>
    <property type="match status" value="1"/>
</dbReference>
<proteinExistence type="predicted"/>
<feature type="region of interest" description="Disordered" evidence="1">
    <location>
        <begin position="161"/>
        <end position="180"/>
    </location>
</feature>
<gene>
    <name evidence="3" type="primary">fxsA</name>
    <name evidence="3" type="ORF">MLAC_20440</name>
</gene>
<evidence type="ECO:0000256" key="2">
    <source>
        <dbReference type="SAM" id="Phobius"/>
    </source>
</evidence>
<evidence type="ECO:0000313" key="3">
    <source>
        <dbReference type="EMBL" id="BBX96750.1"/>
    </source>
</evidence>
<feature type="transmembrane region" description="Helical" evidence="2">
    <location>
        <begin position="6"/>
        <end position="24"/>
    </location>
</feature>
<accession>A0A1X1YXX1</accession>
<protein>
    <submittedName>
        <fullName evidence="3">Membrane protein FxsA</fullName>
    </submittedName>
</protein>
<reference evidence="3 4" key="1">
    <citation type="journal article" date="2019" name="Emerg. Microbes Infect.">
        <title>Comprehensive subspecies identification of 175 nontuberculous mycobacteria species based on 7547 genomic profiles.</title>
        <authorList>
            <person name="Matsumoto Y."/>
            <person name="Kinjo T."/>
            <person name="Motooka D."/>
            <person name="Nabeya D."/>
            <person name="Jung N."/>
            <person name="Uechi K."/>
            <person name="Horii T."/>
            <person name="Iida T."/>
            <person name="Fujita J."/>
            <person name="Nakamura S."/>
        </authorList>
    </citation>
    <scope>NUCLEOTIDE SEQUENCE [LARGE SCALE GENOMIC DNA]</scope>
    <source>
        <strain evidence="3 4">JCM 15657</strain>
    </source>
</reference>
<feature type="transmembrane region" description="Helical" evidence="2">
    <location>
        <begin position="73"/>
        <end position="99"/>
    </location>
</feature>
<dbReference type="STRING" id="169765.AWC15_00035"/>
<keyword evidence="2" id="KW-0472">Membrane</keyword>
<evidence type="ECO:0000313" key="4">
    <source>
        <dbReference type="Proteomes" id="UP000466396"/>
    </source>
</evidence>
<dbReference type="NCBIfam" id="NF008528">
    <property type="entry name" value="PRK11463.1-2"/>
    <property type="match status" value="1"/>
</dbReference>
<dbReference type="EMBL" id="AP022581">
    <property type="protein sequence ID" value="BBX96750.1"/>
    <property type="molecule type" value="Genomic_DNA"/>
</dbReference>
<feature type="transmembrane region" description="Helical" evidence="2">
    <location>
        <begin position="31"/>
        <end position="53"/>
    </location>
</feature>